<dbReference type="GO" id="GO:0060271">
    <property type="term" value="P:cilium assembly"/>
    <property type="evidence" value="ECO:0007669"/>
    <property type="project" value="UniProtKB-UniRule"/>
</dbReference>
<accession>A0A3P7CWB2</accession>
<keyword evidence="5" id="KW-1185">Reference proteome</keyword>
<dbReference type="AlphaFoldDB" id="A0A3P7CWB2"/>
<comment type="similarity">
    <text evidence="1 3">Belongs to the tektin family.</text>
</comment>
<evidence type="ECO:0000313" key="5">
    <source>
        <dbReference type="Proteomes" id="UP000275846"/>
    </source>
</evidence>
<dbReference type="GO" id="GO:0015630">
    <property type="term" value="C:microtubule cytoskeleton"/>
    <property type="evidence" value="ECO:0007669"/>
    <property type="project" value="UniProtKB-UniRule"/>
</dbReference>
<evidence type="ECO:0000256" key="1">
    <source>
        <dbReference type="ARBA" id="ARBA00007209"/>
    </source>
</evidence>
<dbReference type="OrthoDB" id="9886517at2759"/>
<dbReference type="GO" id="GO:0005930">
    <property type="term" value="C:axoneme"/>
    <property type="evidence" value="ECO:0007669"/>
    <property type="project" value="UniProtKB-SubCell"/>
</dbReference>
<keyword evidence="3" id="KW-0969">Cilium</keyword>
<dbReference type="InterPro" id="IPR048256">
    <property type="entry name" value="Tektin-like"/>
</dbReference>
<dbReference type="GO" id="GO:0060294">
    <property type="term" value="P:cilium movement involved in cell motility"/>
    <property type="evidence" value="ECO:0007669"/>
    <property type="project" value="UniProtKB-UniRule"/>
</dbReference>
<keyword evidence="3" id="KW-0282">Flagellum</keyword>
<dbReference type="EMBL" id="UYSU01040381">
    <property type="protein sequence ID" value="VDM02250.1"/>
    <property type="molecule type" value="Genomic_DNA"/>
</dbReference>
<protein>
    <recommendedName>
        <fullName evidence="3">Tektin</fullName>
    </recommendedName>
</protein>
<proteinExistence type="inferred from homology"/>
<evidence type="ECO:0000256" key="2">
    <source>
        <dbReference type="ARBA" id="ARBA00022490"/>
    </source>
</evidence>
<dbReference type="PANTHER" id="PTHR19960">
    <property type="entry name" value="TEKTIN"/>
    <property type="match status" value="1"/>
</dbReference>
<name>A0A3P7CWB2_SCHSO</name>
<organism evidence="4 5">
    <name type="scientific">Schistocephalus solidus</name>
    <name type="common">Tapeworm</name>
    <dbReference type="NCBI Taxonomy" id="70667"/>
    <lineage>
        <taxon>Eukaryota</taxon>
        <taxon>Metazoa</taxon>
        <taxon>Spiralia</taxon>
        <taxon>Lophotrochozoa</taxon>
        <taxon>Platyhelminthes</taxon>
        <taxon>Cestoda</taxon>
        <taxon>Eucestoda</taxon>
        <taxon>Diphyllobothriidea</taxon>
        <taxon>Diphyllobothriidae</taxon>
        <taxon>Schistocephalus</taxon>
    </lineage>
</organism>
<evidence type="ECO:0000313" key="4">
    <source>
        <dbReference type="EMBL" id="VDM02250.1"/>
    </source>
</evidence>
<gene>
    <name evidence="4" type="ORF">SSLN_LOCUS15864</name>
</gene>
<dbReference type="Pfam" id="PF03148">
    <property type="entry name" value="Tektin"/>
    <property type="match status" value="1"/>
</dbReference>
<dbReference type="InterPro" id="IPR000435">
    <property type="entry name" value="Tektins"/>
</dbReference>
<keyword evidence="3" id="KW-0966">Cell projection</keyword>
<comment type="subcellular location">
    <subcellularLocation>
        <location evidence="3">Cytoplasm</location>
        <location evidence="3">Cytoskeleton</location>
        <location evidence="3">Cilium axoneme</location>
    </subcellularLocation>
</comment>
<keyword evidence="2" id="KW-0963">Cytoplasm</keyword>
<sequence length="112" mass="12824">MREAKHILEKDMADKISAQKIDVEASELMNSSPQLGSYNAAELMDTWLVEELPEIDDTVDSLQSALRTNEKTLQTLFSFKRHLECDLQRKLNSIFIDNEKCLGLRRLCPIIA</sequence>
<dbReference type="PANTHER" id="PTHR19960:SF11">
    <property type="entry name" value="TEKTIN"/>
    <property type="match status" value="1"/>
</dbReference>
<reference evidence="4 5" key="1">
    <citation type="submission" date="2018-11" db="EMBL/GenBank/DDBJ databases">
        <authorList>
            <consortium name="Pathogen Informatics"/>
        </authorList>
    </citation>
    <scope>NUCLEOTIDE SEQUENCE [LARGE SCALE GENOMIC DNA]</scope>
    <source>
        <strain evidence="4 5">NST_G2</strain>
    </source>
</reference>
<dbReference type="Proteomes" id="UP000275846">
    <property type="component" value="Unassembled WGS sequence"/>
</dbReference>
<dbReference type="STRING" id="70667.A0A3P7CWB2"/>
<evidence type="ECO:0000256" key="3">
    <source>
        <dbReference type="RuleBase" id="RU367040"/>
    </source>
</evidence>
<dbReference type="GO" id="GO:0005634">
    <property type="term" value="C:nucleus"/>
    <property type="evidence" value="ECO:0007669"/>
    <property type="project" value="TreeGrafter"/>
</dbReference>